<accession>A0A521E8N4</accession>
<reference evidence="3 4" key="1">
    <citation type="submission" date="2017-05" db="EMBL/GenBank/DDBJ databases">
        <authorList>
            <person name="Varghese N."/>
            <person name="Submissions S."/>
        </authorList>
    </citation>
    <scope>NUCLEOTIDE SEQUENCE [LARGE SCALE GENOMIC DNA]</scope>
    <source>
        <strain evidence="3 4">DSM 100094</strain>
    </source>
</reference>
<name>A0A521E8N4_9RHOB</name>
<proteinExistence type="predicted"/>
<dbReference type="AlphaFoldDB" id="A0A521E8N4"/>
<evidence type="ECO:0000313" key="3">
    <source>
        <dbReference type="EMBL" id="SMO79530.1"/>
    </source>
</evidence>
<feature type="compositionally biased region" description="Basic and acidic residues" evidence="1">
    <location>
        <begin position="1"/>
        <end position="10"/>
    </location>
</feature>
<evidence type="ECO:0000256" key="1">
    <source>
        <dbReference type="SAM" id="MobiDB-lite"/>
    </source>
</evidence>
<gene>
    <name evidence="3" type="ORF">SAMN06265221_11199</name>
</gene>
<protein>
    <submittedName>
        <fullName evidence="3">Uncharacterized protein</fullName>
    </submittedName>
</protein>
<keyword evidence="4" id="KW-1185">Reference proteome</keyword>
<evidence type="ECO:0000256" key="2">
    <source>
        <dbReference type="SAM" id="Phobius"/>
    </source>
</evidence>
<keyword evidence="2" id="KW-1133">Transmembrane helix</keyword>
<feature type="region of interest" description="Disordered" evidence="1">
    <location>
        <begin position="1"/>
        <end position="31"/>
    </location>
</feature>
<organism evidence="3 4">
    <name type="scientific">Paracoccus laeviglucosivorans</name>
    <dbReference type="NCBI Taxonomy" id="1197861"/>
    <lineage>
        <taxon>Bacteria</taxon>
        <taxon>Pseudomonadati</taxon>
        <taxon>Pseudomonadota</taxon>
        <taxon>Alphaproteobacteria</taxon>
        <taxon>Rhodobacterales</taxon>
        <taxon>Paracoccaceae</taxon>
        <taxon>Paracoccus</taxon>
    </lineage>
</organism>
<evidence type="ECO:0000313" key="4">
    <source>
        <dbReference type="Proteomes" id="UP000319014"/>
    </source>
</evidence>
<dbReference type="Proteomes" id="UP000319014">
    <property type="component" value="Unassembled WGS sequence"/>
</dbReference>
<keyword evidence="2" id="KW-0812">Transmembrane</keyword>
<dbReference type="EMBL" id="FXTK01000011">
    <property type="protein sequence ID" value="SMO79530.1"/>
    <property type="molecule type" value="Genomic_DNA"/>
</dbReference>
<keyword evidence="2" id="KW-0472">Membrane</keyword>
<sequence>MTTHDEKPAGRGDSPFSETDPKIIPPPKQSHTGKRVALNWLIMIGGFCAIAVGAQFLIG</sequence>
<feature type="transmembrane region" description="Helical" evidence="2">
    <location>
        <begin position="37"/>
        <end position="58"/>
    </location>
</feature>
<dbReference type="RefSeq" id="WP_142663612.1">
    <property type="nucleotide sequence ID" value="NZ_FXTK01000011.1"/>
</dbReference>